<evidence type="ECO:0000313" key="2">
    <source>
        <dbReference type="EMBL" id="GIJ75257.1"/>
    </source>
</evidence>
<comment type="caution">
    <text evidence="2">The sequence shown here is derived from an EMBL/GenBank/DDBJ whole genome shotgun (WGS) entry which is preliminary data.</text>
</comment>
<feature type="compositionally biased region" description="Basic and acidic residues" evidence="1">
    <location>
        <begin position="184"/>
        <end position="193"/>
    </location>
</feature>
<keyword evidence="3" id="KW-1185">Reference proteome</keyword>
<accession>A0A8J4A3P8</accession>
<evidence type="ECO:0000313" key="3">
    <source>
        <dbReference type="Proteomes" id="UP000635606"/>
    </source>
</evidence>
<protein>
    <submittedName>
        <fullName evidence="2">Uncharacterized protein</fullName>
    </submittedName>
</protein>
<name>A0A8J4A3P8_9ACTN</name>
<dbReference type="Proteomes" id="UP000635606">
    <property type="component" value="Unassembled WGS sequence"/>
</dbReference>
<gene>
    <name evidence="2" type="ORF">Voc01_101740</name>
</gene>
<proteinExistence type="predicted"/>
<evidence type="ECO:0000256" key="1">
    <source>
        <dbReference type="SAM" id="MobiDB-lite"/>
    </source>
</evidence>
<reference evidence="2" key="1">
    <citation type="submission" date="2021-01" db="EMBL/GenBank/DDBJ databases">
        <title>Whole genome shotgun sequence of Virgisporangium ochraceum NBRC 16418.</title>
        <authorList>
            <person name="Komaki H."/>
            <person name="Tamura T."/>
        </authorList>
    </citation>
    <scope>NUCLEOTIDE SEQUENCE</scope>
    <source>
        <strain evidence="2">NBRC 16418</strain>
    </source>
</reference>
<sequence length="228" mass="23581">MEMDVFASSGAPVEAVGGGSLSDDVREELVAAGLPVVPPEREGRSVGGASVIDASDNAGVWIDWIVSGALSDASVRAMEVGAWQPDGSSMHPAIRQSGTVKFTMRGAMAAILTEAGFDVDLDADDLQPTTLLVRSRRPGPTWRSPAGPLAGASGYSPGIRVCLIDGEFAGAVTTVVSAHWEDRWPDGAPDRYRVQHPHGTSSLEVPATSVALAADPPEGLGDPTVVKT</sequence>
<feature type="region of interest" description="Disordered" evidence="1">
    <location>
        <begin position="184"/>
        <end position="208"/>
    </location>
</feature>
<dbReference type="EMBL" id="BOPH01000152">
    <property type="protein sequence ID" value="GIJ75257.1"/>
    <property type="molecule type" value="Genomic_DNA"/>
</dbReference>
<dbReference type="AlphaFoldDB" id="A0A8J4A3P8"/>
<organism evidence="2 3">
    <name type="scientific">Virgisporangium ochraceum</name>
    <dbReference type="NCBI Taxonomy" id="65505"/>
    <lineage>
        <taxon>Bacteria</taxon>
        <taxon>Bacillati</taxon>
        <taxon>Actinomycetota</taxon>
        <taxon>Actinomycetes</taxon>
        <taxon>Micromonosporales</taxon>
        <taxon>Micromonosporaceae</taxon>
        <taxon>Virgisporangium</taxon>
    </lineage>
</organism>